<evidence type="ECO:0000313" key="5">
    <source>
        <dbReference type="EMBL" id="EMA31585.1"/>
    </source>
</evidence>
<dbReference type="EMBL" id="AOLZ01000044">
    <property type="protein sequence ID" value="EMA31585.1"/>
    <property type="molecule type" value="Genomic_DNA"/>
</dbReference>
<reference evidence="4 7" key="1">
    <citation type="journal article" date="2011" name="J. Bacteriol.">
        <title>Genome sequence of Halobiforma lacisalsi AJ5, an extremely halophilic archaeon which harbors a bop gene.</title>
        <authorList>
            <person name="Jiang X."/>
            <person name="Wang S."/>
            <person name="Cheng H."/>
            <person name="Huo Y."/>
            <person name="Zhang X."/>
            <person name="Zhu X."/>
            <person name="Han X."/>
            <person name="Ni P."/>
            <person name="Wu M."/>
        </authorList>
    </citation>
    <scope>NUCLEOTIDE SEQUENCE [LARGE SCALE GENOMIC DNA]</scope>
    <source>
        <strain evidence="4 7">AJ5</strain>
    </source>
</reference>
<dbReference type="STRING" id="358396.CHINAEXTREME_17590"/>
<keyword evidence="2" id="KW-0812">Transmembrane</keyword>
<proteinExistence type="predicted"/>
<keyword evidence="2" id="KW-0472">Membrane</keyword>
<dbReference type="Proteomes" id="UP000186547">
    <property type="component" value="Chromosome"/>
</dbReference>
<gene>
    <name evidence="5" type="ORF">C445_13922</name>
    <name evidence="4" type="ORF">CHINAEXTREME_17590</name>
</gene>
<dbReference type="Pfam" id="PF24008">
    <property type="entry name" value="DUF7322"/>
    <property type="match status" value="1"/>
</dbReference>
<keyword evidence="6" id="KW-1185">Reference proteome</keyword>
<evidence type="ECO:0000256" key="1">
    <source>
        <dbReference type="SAM" id="MobiDB-lite"/>
    </source>
</evidence>
<evidence type="ECO:0000256" key="2">
    <source>
        <dbReference type="SAM" id="Phobius"/>
    </source>
</evidence>
<feature type="domain" description="DUF7322" evidence="3">
    <location>
        <begin position="62"/>
        <end position="121"/>
    </location>
</feature>
<dbReference type="AlphaFoldDB" id="M0LHW7"/>
<keyword evidence="2" id="KW-1133">Transmembrane helix</keyword>
<sequence>MGFDRSERDHEPDEPEEYDPEAEFRDPDSDSLTIPDIDAEPSDESNEHIGPPIPEVSTDEMDVPPELAKTFWAVVLVVNAALLALSVGLLLLLFEGPTSHGGWLVAGGIVLLGFAVHRYRSYDGPESSGPTPDRAEEATDDRATERATNGGQHRSETGEAADADPDPDADANADGTPPSDNP</sequence>
<evidence type="ECO:0000313" key="6">
    <source>
        <dbReference type="Proteomes" id="UP000011555"/>
    </source>
</evidence>
<evidence type="ECO:0000313" key="4">
    <source>
        <dbReference type="EMBL" id="APX00135.1"/>
    </source>
</evidence>
<organism evidence="5 6">
    <name type="scientific">Natronobacterium lacisalsi AJ5</name>
    <dbReference type="NCBI Taxonomy" id="358396"/>
    <lineage>
        <taxon>Archaea</taxon>
        <taxon>Methanobacteriati</taxon>
        <taxon>Methanobacteriota</taxon>
        <taxon>Stenosarchaea group</taxon>
        <taxon>Halobacteria</taxon>
        <taxon>Halobacteriales</taxon>
        <taxon>Natrialbaceae</taxon>
        <taxon>Natronobacterium</taxon>
    </lineage>
</organism>
<feature type="compositionally biased region" description="Acidic residues" evidence="1">
    <location>
        <begin position="159"/>
        <end position="171"/>
    </location>
</feature>
<dbReference type="EMBL" id="CP019285">
    <property type="protein sequence ID" value="APX00135.1"/>
    <property type="molecule type" value="Genomic_DNA"/>
</dbReference>
<evidence type="ECO:0000313" key="7">
    <source>
        <dbReference type="Proteomes" id="UP000186547"/>
    </source>
</evidence>
<accession>M0LHW7</accession>
<reference evidence="4" key="3">
    <citation type="submission" date="2017-01" db="EMBL/GenBank/DDBJ databases">
        <authorList>
            <person name="Mah S.A."/>
            <person name="Swanson W.J."/>
            <person name="Moy G.W."/>
            <person name="Vacquier V.D."/>
        </authorList>
    </citation>
    <scope>NUCLEOTIDE SEQUENCE</scope>
    <source>
        <strain evidence="4">AJ5</strain>
    </source>
</reference>
<dbReference type="InterPro" id="IPR055746">
    <property type="entry name" value="DUF7322"/>
</dbReference>
<feature type="compositionally biased region" description="Basic and acidic residues" evidence="1">
    <location>
        <begin position="133"/>
        <end position="145"/>
    </location>
</feature>
<evidence type="ECO:0000259" key="3">
    <source>
        <dbReference type="Pfam" id="PF24008"/>
    </source>
</evidence>
<name>M0LHW7_NATLA</name>
<dbReference type="KEGG" id="hlc:CHINAEXTREME17590"/>
<dbReference type="eggNOG" id="arCOG06289">
    <property type="taxonomic scope" value="Archaea"/>
</dbReference>
<feature type="compositionally biased region" description="Acidic residues" evidence="1">
    <location>
        <begin position="12"/>
        <end position="21"/>
    </location>
</feature>
<reference evidence="5 6" key="2">
    <citation type="journal article" date="2014" name="PLoS Genet.">
        <title>Phylogenetically driven sequencing of extremely halophilic archaea reveals strategies for static and dynamic osmo-response.</title>
        <authorList>
            <person name="Becker E.A."/>
            <person name="Seitzer P.M."/>
            <person name="Tritt A."/>
            <person name="Larsen D."/>
            <person name="Krusor M."/>
            <person name="Yao A.I."/>
            <person name="Wu D."/>
            <person name="Madern D."/>
            <person name="Eisen J.A."/>
            <person name="Darling A.E."/>
            <person name="Facciotti M.T."/>
        </authorList>
    </citation>
    <scope>NUCLEOTIDE SEQUENCE [LARGE SCALE GENOMIC DNA]</scope>
    <source>
        <strain evidence="5 6">AJ5</strain>
    </source>
</reference>
<feature type="compositionally biased region" description="Basic and acidic residues" evidence="1">
    <location>
        <begin position="1"/>
        <end position="11"/>
    </location>
</feature>
<feature type="region of interest" description="Disordered" evidence="1">
    <location>
        <begin position="1"/>
        <end position="60"/>
    </location>
</feature>
<protein>
    <recommendedName>
        <fullName evidence="3">DUF7322 domain-containing protein</fullName>
    </recommendedName>
</protein>
<feature type="region of interest" description="Disordered" evidence="1">
    <location>
        <begin position="122"/>
        <end position="182"/>
    </location>
</feature>
<feature type="transmembrane region" description="Helical" evidence="2">
    <location>
        <begin position="71"/>
        <end position="94"/>
    </location>
</feature>
<dbReference type="GeneID" id="30922976"/>
<dbReference type="Proteomes" id="UP000011555">
    <property type="component" value="Unassembled WGS sequence"/>
</dbReference>
<feature type="transmembrane region" description="Helical" evidence="2">
    <location>
        <begin position="100"/>
        <end position="117"/>
    </location>
</feature>
<dbReference type="RefSeq" id="WP_007142494.1">
    <property type="nucleotide sequence ID" value="NZ_AOLZ01000044.1"/>
</dbReference>